<evidence type="ECO:0008006" key="8">
    <source>
        <dbReference type="Google" id="ProtNLM"/>
    </source>
</evidence>
<evidence type="ECO:0000313" key="7">
    <source>
        <dbReference type="Proteomes" id="UP000016540"/>
    </source>
</evidence>
<dbReference type="HOGENOM" id="CLU_149787_0_0_6"/>
<keyword evidence="7" id="KW-1185">Reference proteome</keyword>
<organism evidence="6 7">
    <name type="scientific">Marinobacter lipolyticus SM19</name>
    <dbReference type="NCBI Taxonomy" id="1318628"/>
    <lineage>
        <taxon>Bacteria</taxon>
        <taxon>Pseudomonadati</taxon>
        <taxon>Pseudomonadota</taxon>
        <taxon>Gammaproteobacteria</taxon>
        <taxon>Pseudomonadales</taxon>
        <taxon>Marinobacteraceae</taxon>
        <taxon>Marinobacter</taxon>
    </lineage>
</organism>
<evidence type="ECO:0000256" key="3">
    <source>
        <dbReference type="ARBA" id="ARBA00022989"/>
    </source>
</evidence>
<dbReference type="InterPro" id="IPR023352">
    <property type="entry name" value="MAPEG-like_dom_sf"/>
</dbReference>
<feature type="transmembrane region" description="Helical" evidence="5">
    <location>
        <begin position="111"/>
        <end position="133"/>
    </location>
</feature>
<reference evidence="6 7" key="1">
    <citation type="journal article" date="2013" name="Genome Announc.">
        <title>Draft Genome Sequence of the Moderately Halophilic Bacterium Marinobacter lipolyticus Strain SM19.</title>
        <authorList>
            <person name="Papke R.T."/>
            <person name="de la Haba R.R."/>
            <person name="Infante-Dominguez C."/>
            <person name="Perez D."/>
            <person name="Sanchez-Porro C."/>
            <person name="Lapierre P."/>
            <person name="Ventosa A."/>
        </authorList>
    </citation>
    <scope>NUCLEOTIDE SEQUENCE [LARGE SCALE GENOMIC DNA]</scope>
    <source>
        <strain evidence="6 7">SM19</strain>
    </source>
</reference>
<comment type="subcellular location">
    <subcellularLocation>
        <location evidence="1">Membrane</location>
    </subcellularLocation>
</comment>
<dbReference type="STRING" id="1318628.MARLIPOL_00393"/>
<proteinExistence type="predicted"/>
<evidence type="ECO:0000313" key="6">
    <source>
        <dbReference type="EMBL" id="EON93964.1"/>
    </source>
</evidence>
<keyword evidence="3 5" id="KW-1133">Transmembrane helix</keyword>
<dbReference type="Proteomes" id="UP000016540">
    <property type="component" value="Unassembled WGS sequence"/>
</dbReference>
<protein>
    <recommendedName>
        <fullName evidence="8">MAPEG family protein</fullName>
    </recommendedName>
</protein>
<dbReference type="SUPFAM" id="SSF161084">
    <property type="entry name" value="MAPEG domain-like"/>
    <property type="match status" value="1"/>
</dbReference>
<evidence type="ECO:0000256" key="1">
    <source>
        <dbReference type="ARBA" id="ARBA00004370"/>
    </source>
</evidence>
<comment type="caution">
    <text evidence="6">The sequence shown here is derived from an EMBL/GenBank/DDBJ whole genome shotgun (WGS) entry which is preliminary data.</text>
</comment>
<dbReference type="Gene3D" id="1.20.120.550">
    <property type="entry name" value="Membrane associated eicosanoid/glutathione metabolism-like domain"/>
    <property type="match status" value="1"/>
</dbReference>
<gene>
    <name evidence="6" type="ORF">MARLIPOL_00393</name>
</gene>
<dbReference type="Pfam" id="PF01124">
    <property type="entry name" value="MAPEG"/>
    <property type="match status" value="1"/>
</dbReference>
<accession>R8B625</accession>
<sequence length="135" mass="14870">MTAYTAVLLYAGWMLILALIYASPRVPQALTGAKPIDSWERNKQPIDAPVLQRAKSAHLNCIENFAVFASVVVVAGLMDRLDVVNTLAAFVLYARIAQSLVHISGTSFVQILLRATFFLIQIVLVLMMVYGLLFS</sequence>
<dbReference type="GO" id="GO:0016020">
    <property type="term" value="C:membrane"/>
    <property type="evidence" value="ECO:0007669"/>
    <property type="project" value="UniProtKB-SubCell"/>
</dbReference>
<keyword evidence="4 5" id="KW-0472">Membrane</keyword>
<dbReference type="OrthoDB" id="343936at2"/>
<dbReference type="RefSeq" id="WP_012136063.1">
    <property type="nucleotide sequence ID" value="NZ_KE007306.1"/>
</dbReference>
<dbReference type="InterPro" id="IPR001129">
    <property type="entry name" value="Membr-assoc_MAPEG"/>
</dbReference>
<keyword evidence="2 5" id="KW-0812">Transmembrane</keyword>
<dbReference type="PATRIC" id="fig|1318628.3.peg.78"/>
<evidence type="ECO:0000256" key="2">
    <source>
        <dbReference type="ARBA" id="ARBA00022692"/>
    </source>
</evidence>
<dbReference type="EMBL" id="ASAD01000002">
    <property type="protein sequence ID" value="EON93964.1"/>
    <property type="molecule type" value="Genomic_DNA"/>
</dbReference>
<name>R8B625_9GAMM</name>
<evidence type="ECO:0000256" key="5">
    <source>
        <dbReference type="SAM" id="Phobius"/>
    </source>
</evidence>
<feature type="transmembrane region" description="Helical" evidence="5">
    <location>
        <begin position="6"/>
        <end position="24"/>
    </location>
</feature>
<evidence type="ECO:0000256" key="4">
    <source>
        <dbReference type="ARBA" id="ARBA00023136"/>
    </source>
</evidence>
<dbReference type="AlphaFoldDB" id="R8B625"/>
<dbReference type="eggNOG" id="ENOG5032Y1Y">
    <property type="taxonomic scope" value="Bacteria"/>
</dbReference>